<name>G9PDZ3_9ACTO</name>
<dbReference type="InterPro" id="IPR033709">
    <property type="entry name" value="Anticodon_Ile_ABEc"/>
</dbReference>
<dbReference type="EC" id="6.1.1.5" evidence="15"/>
<comment type="caution">
    <text evidence="18">The sequence shown here is derived from an EMBL/GenBank/DDBJ whole genome shotgun (WGS) entry which is preliminary data.</text>
</comment>
<feature type="binding site" evidence="15">
    <location>
        <position position="662"/>
    </location>
    <ligand>
        <name>ATP</name>
        <dbReference type="ChEBI" id="CHEBI:30616"/>
    </ligand>
</feature>
<evidence type="ECO:0000256" key="13">
    <source>
        <dbReference type="ARBA" id="ARBA00025217"/>
    </source>
</evidence>
<evidence type="ECO:0000256" key="12">
    <source>
        <dbReference type="ARBA" id="ARBA00023146"/>
    </source>
</evidence>
<gene>
    <name evidence="15" type="primary">ileS</name>
    <name evidence="18" type="ORF">HMPREF0045_00637</name>
</gene>
<keyword evidence="10 15" id="KW-0067">ATP-binding</keyword>
<dbReference type="SUPFAM" id="SSF50677">
    <property type="entry name" value="ValRS/IleRS/LeuRS editing domain"/>
    <property type="match status" value="1"/>
</dbReference>
<dbReference type="OrthoDB" id="9810365at2"/>
<protein>
    <recommendedName>
        <fullName evidence="15">Isoleucine--tRNA ligase</fullName>
        <ecNumber evidence="15">6.1.1.5</ecNumber>
    </recommendedName>
    <alternativeName>
        <fullName evidence="15">Isoleucyl-tRNA synthetase</fullName>
        <shortName evidence="15">IleRS</shortName>
    </alternativeName>
</protein>
<dbReference type="PANTHER" id="PTHR42780">
    <property type="entry name" value="SOLEUCYL-TRNA SYNTHETASE"/>
    <property type="match status" value="1"/>
</dbReference>
<sequence>MSNFAHNGDAFYPLHRPGQAVPASPNLPRIEEEILAYWKQDDTFRASVENRATGRNGDNEFVFYDGPPFANGLPHYGHLITGYAKDAVGRFQTQKGHRVERRFGWDTHGLPAELEAQRQLGIEDVTEITRPGGIGIEKFNEACRSSVLRYTKEWEDYVTRQARWVDFEHDYKTLDPDYTESVLWAFKQLYDKGLAYQGHRVLPYCWNDRTPLSNHELKMDDDVYQDRTDNTVTVGLRLEKKLREDSARPELALIWTTTPWTLPSNSAVAVGPEIEYSLVEVDAAHNSKLAGERVIIASDLIGAYAKELGEDPSVVATYKGSQLVGTHYHPIYDYFDTPERRAQGAAPGPNGWSIIAADYVTTTDGTGLVHQAPAFGEDDMWTCMEYGIGVVLPVDEGGMFTREVSDYEGMQIFDANRYVVADLREQAGPIARRAPEIRAVLVREKSYVHSYPHCWRCRKPLMYKAVSSWFVKVTEIRERMVELNQQITWVPEHIKDGIFGKWLAGARDWSISRNRFWGAPIPVWVSDNPEYPRVDVYGSKAELEADFGVEVTNFHRPFIDQLTRPNPDDPTGKSTMRRISDVFDCWFESGSMPFAQVHYPFENREWFENHYPGDFIVEYIGQTRGWFYTLHVLATALFDRPAFRSCVSHGILLGNDGAKMSKSLRNYPDVNIVFNRDGADAMRWTLLSSPVMRGGTLIVKEKAVRDALRQIHLPLWSTWYFLNMYAATCDGGYVSPGLDLSDKSLFGPQGRLAVMDRYILSLTKELAAQVDQQLSSYDLAGACASIREFIDVLTNWYLRTSRSRFVSGEKLAFDTLVTVLRTLTEVMAPLAPLTTEEIWRGLTGGRSVHLTDWPVLPDYVDDVALVSAVDEARAAVSAALGLRKAHQLRVRQPLRKLTVASTEPQALAAFSDLIAEEVNVKQVELLHADESGYTQKQEVSLNPKSFSPQVRKATSKLFAAVKSGQWELTETGVRFPGVVVADQAVELSGDAVNVSTKIEVEDPSLVAATLASGAFVILDTALDEELEAEGWARDLIRVVQDERKAADLLVADTIDLTVLVPAAKAAWTECFADLIGAETNAASVSVVGVDGDEVSVELAKSSI</sequence>
<dbReference type="AlphaFoldDB" id="G9PDZ3"/>
<dbReference type="PANTHER" id="PTHR42780:SF1">
    <property type="entry name" value="ISOLEUCINE--TRNA LIGASE, CYTOPLASMIC"/>
    <property type="match status" value="1"/>
</dbReference>
<evidence type="ECO:0000256" key="10">
    <source>
        <dbReference type="ARBA" id="ARBA00022840"/>
    </source>
</evidence>
<dbReference type="InterPro" id="IPR023586">
    <property type="entry name" value="Ile-tRNA-ligase_type2"/>
</dbReference>
<comment type="domain">
    <text evidence="15">IleRS has two distinct active sites: one for aminoacylation and one for editing. The misactivated valine is translocated from the active site to the editing site, which sterically excludes the correctly activated isoleucine. The single editing site contains two valyl binding pockets, one specific for each substrate (Val-AMP or Val-tRNA(Ile)).</text>
</comment>
<keyword evidence="7 15" id="KW-0479">Metal-binding</keyword>
<dbReference type="eggNOG" id="COG0060">
    <property type="taxonomic scope" value="Bacteria"/>
</dbReference>
<dbReference type="InterPro" id="IPR014729">
    <property type="entry name" value="Rossmann-like_a/b/a_fold"/>
</dbReference>
<evidence type="ECO:0000256" key="14">
    <source>
        <dbReference type="ARBA" id="ARBA00048359"/>
    </source>
</evidence>
<proteinExistence type="inferred from homology"/>
<keyword evidence="6 15" id="KW-0436">Ligase</keyword>
<keyword evidence="11 15" id="KW-0648">Protein biosynthesis</keyword>
<evidence type="ECO:0000256" key="7">
    <source>
        <dbReference type="ARBA" id="ARBA00022723"/>
    </source>
</evidence>
<dbReference type="HAMAP" id="MF_02003">
    <property type="entry name" value="Ile_tRNA_synth_type2"/>
    <property type="match status" value="1"/>
</dbReference>
<dbReference type="InterPro" id="IPR001412">
    <property type="entry name" value="aa-tRNA-synth_I_CS"/>
</dbReference>
<dbReference type="InterPro" id="IPR009008">
    <property type="entry name" value="Val/Leu/Ile-tRNA-synth_edit"/>
</dbReference>
<feature type="short sequence motif" description="'KMSKS' region" evidence="15">
    <location>
        <begin position="659"/>
        <end position="663"/>
    </location>
</feature>
<comment type="subunit">
    <text evidence="4 15">Monomer.</text>
</comment>
<dbReference type="Proteomes" id="UP000003822">
    <property type="component" value="Unassembled WGS sequence"/>
</dbReference>
<dbReference type="InterPro" id="IPR013155">
    <property type="entry name" value="M/V/L/I-tRNA-synth_anticd-bd"/>
</dbReference>
<dbReference type="GO" id="GO:0005524">
    <property type="term" value="F:ATP binding"/>
    <property type="evidence" value="ECO:0007669"/>
    <property type="project" value="UniProtKB-UniRule"/>
</dbReference>
<comment type="function">
    <text evidence="13 15">Catalyzes the attachment of isoleucine to tRNA(Ile). As IleRS can inadvertently accommodate and process structurally similar amino acids such as valine, to avoid such errors it has two additional distinct tRNA(Ile)-dependent editing activities. One activity is designated as 'pretransfer' editing and involves the hydrolysis of activated Val-AMP. The other activity is designated 'posttransfer' editing and involves deacylation of mischarged Val-tRNA(Ile).</text>
</comment>
<evidence type="ECO:0000256" key="8">
    <source>
        <dbReference type="ARBA" id="ARBA00022741"/>
    </source>
</evidence>
<comment type="cofactor">
    <cofactor evidence="1 15">
        <name>Zn(2+)</name>
        <dbReference type="ChEBI" id="CHEBI:29105"/>
    </cofactor>
</comment>
<dbReference type="PRINTS" id="PR00984">
    <property type="entry name" value="TRNASYNTHILE"/>
</dbReference>
<evidence type="ECO:0000313" key="18">
    <source>
        <dbReference type="EMBL" id="EHM89224.1"/>
    </source>
</evidence>
<keyword evidence="5 15" id="KW-0963">Cytoplasm</keyword>
<reference evidence="18 19" key="1">
    <citation type="submission" date="2011-10" db="EMBL/GenBank/DDBJ databases">
        <title>The Genome Sequence of Actinomyces graevenitzii C83.</title>
        <authorList>
            <consortium name="The Broad Institute Genome Sequencing Platform"/>
            <consortium name="The Broad Institute Genome Sequencing Center for Infectious Disease"/>
            <person name="Earl A."/>
            <person name="Ward D."/>
            <person name="Feldgarden M."/>
            <person name="Gevers D."/>
            <person name="Sibley C.D."/>
            <person name="Field T.R."/>
            <person name="Grinwis M."/>
            <person name="Eshaghurshan C.S."/>
            <person name="Surette M.G."/>
            <person name="Young S.K."/>
            <person name="Zeng Q."/>
            <person name="Gargeya S."/>
            <person name="Fitzgerald M."/>
            <person name="Haas B."/>
            <person name="Abouelleil A."/>
            <person name="Alvarado L."/>
            <person name="Arachchi H.M."/>
            <person name="Berlin A."/>
            <person name="Brown A."/>
            <person name="Chapman S.B."/>
            <person name="Chen Z."/>
            <person name="Dunbar C."/>
            <person name="Freedman E."/>
            <person name="Gearin G."/>
            <person name="Goldberg J."/>
            <person name="Griggs A."/>
            <person name="Gujja S."/>
            <person name="Heiman D."/>
            <person name="Howarth C."/>
            <person name="Larson L."/>
            <person name="Lui A."/>
            <person name="MacDonald P.J.P."/>
            <person name="Montmayeur A."/>
            <person name="Murphy C."/>
            <person name="Neiman D."/>
            <person name="Pearson M."/>
            <person name="Priest M."/>
            <person name="Roberts A."/>
            <person name="Saif S."/>
            <person name="Shea T."/>
            <person name="Shenoy N."/>
            <person name="Sisk P."/>
            <person name="Stolte C."/>
            <person name="Sykes S."/>
            <person name="Wortman J."/>
            <person name="Nusbaum C."/>
            <person name="Birren B."/>
        </authorList>
    </citation>
    <scope>NUCLEOTIDE SEQUENCE [LARGE SCALE GENOMIC DNA]</scope>
    <source>
        <strain evidence="18 19">C83</strain>
    </source>
</reference>
<dbReference type="CDD" id="cd07961">
    <property type="entry name" value="Anticodon_Ia_Ile_ABEc"/>
    <property type="match status" value="1"/>
</dbReference>
<dbReference type="GO" id="GO:0005737">
    <property type="term" value="C:cytoplasm"/>
    <property type="evidence" value="ECO:0007669"/>
    <property type="project" value="UniProtKB-SubCell"/>
</dbReference>
<accession>G9PDZ3</accession>
<keyword evidence="8 15" id="KW-0547">Nucleotide-binding</keyword>
<dbReference type="HOGENOM" id="CLU_001493_1_1_11"/>
<keyword evidence="12 15" id="KW-0030">Aminoacyl-tRNA synthetase</keyword>
<dbReference type="GO" id="GO:0000049">
    <property type="term" value="F:tRNA binding"/>
    <property type="evidence" value="ECO:0007669"/>
    <property type="project" value="InterPro"/>
</dbReference>
<evidence type="ECO:0000256" key="6">
    <source>
        <dbReference type="ARBA" id="ARBA00022598"/>
    </source>
</evidence>
<evidence type="ECO:0000259" key="17">
    <source>
        <dbReference type="Pfam" id="PF08264"/>
    </source>
</evidence>
<dbReference type="FunFam" id="3.40.50.620:FF:000063">
    <property type="entry name" value="Isoleucine--tRNA ligase"/>
    <property type="match status" value="1"/>
</dbReference>
<dbReference type="GO" id="GO:0008270">
    <property type="term" value="F:zinc ion binding"/>
    <property type="evidence" value="ECO:0007669"/>
    <property type="project" value="UniProtKB-UniRule"/>
</dbReference>
<dbReference type="Pfam" id="PF00133">
    <property type="entry name" value="tRNA-synt_1"/>
    <property type="match status" value="1"/>
</dbReference>
<evidence type="ECO:0000256" key="15">
    <source>
        <dbReference type="HAMAP-Rule" id="MF_02003"/>
    </source>
</evidence>
<dbReference type="PROSITE" id="PS00178">
    <property type="entry name" value="AA_TRNA_LIGASE_I"/>
    <property type="match status" value="1"/>
</dbReference>
<dbReference type="InterPro" id="IPR002300">
    <property type="entry name" value="aa-tRNA-synth_Ia"/>
</dbReference>
<evidence type="ECO:0000256" key="3">
    <source>
        <dbReference type="ARBA" id="ARBA00007078"/>
    </source>
</evidence>
<evidence type="ECO:0000259" key="16">
    <source>
        <dbReference type="Pfam" id="PF00133"/>
    </source>
</evidence>
<comment type="subcellular location">
    <subcellularLocation>
        <location evidence="2 15">Cytoplasm</location>
    </subcellularLocation>
</comment>
<dbReference type="PATRIC" id="fig|435830.3.peg.612"/>
<evidence type="ECO:0000256" key="2">
    <source>
        <dbReference type="ARBA" id="ARBA00004496"/>
    </source>
</evidence>
<dbReference type="InterPro" id="IPR009080">
    <property type="entry name" value="tRNAsynth_Ia_anticodon-bd"/>
</dbReference>
<dbReference type="STRING" id="435830.HMPREF0045_00637"/>
<evidence type="ECO:0000313" key="19">
    <source>
        <dbReference type="Proteomes" id="UP000003822"/>
    </source>
</evidence>
<evidence type="ECO:0000256" key="11">
    <source>
        <dbReference type="ARBA" id="ARBA00022917"/>
    </source>
</evidence>
<dbReference type="SUPFAM" id="SSF47323">
    <property type="entry name" value="Anticodon-binding domain of a subclass of class I aminoacyl-tRNA synthetases"/>
    <property type="match status" value="1"/>
</dbReference>
<dbReference type="Pfam" id="PF08264">
    <property type="entry name" value="Anticodon_1"/>
    <property type="match status" value="1"/>
</dbReference>
<dbReference type="InterPro" id="IPR002301">
    <property type="entry name" value="Ile-tRNA-ligase"/>
</dbReference>
<keyword evidence="19" id="KW-1185">Reference proteome</keyword>
<feature type="short sequence motif" description="'HIGH' region" evidence="15">
    <location>
        <begin position="68"/>
        <end position="78"/>
    </location>
</feature>
<feature type="domain" description="Methionyl/Valyl/Leucyl/Isoleucyl-tRNA synthetase anticodon-binding" evidence="17">
    <location>
        <begin position="756"/>
        <end position="896"/>
    </location>
</feature>
<evidence type="ECO:0000256" key="1">
    <source>
        <dbReference type="ARBA" id="ARBA00001947"/>
    </source>
</evidence>
<dbReference type="GO" id="GO:0006428">
    <property type="term" value="P:isoleucyl-tRNA aminoacylation"/>
    <property type="evidence" value="ECO:0007669"/>
    <property type="project" value="UniProtKB-UniRule"/>
</dbReference>
<organism evidence="18 19">
    <name type="scientific">Actinomyces graevenitzii C83</name>
    <dbReference type="NCBI Taxonomy" id="435830"/>
    <lineage>
        <taxon>Bacteria</taxon>
        <taxon>Bacillati</taxon>
        <taxon>Actinomycetota</taxon>
        <taxon>Actinomycetes</taxon>
        <taxon>Actinomycetales</taxon>
        <taxon>Actinomycetaceae</taxon>
        <taxon>Actinomyces</taxon>
    </lineage>
</organism>
<dbReference type="GO" id="GO:0004822">
    <property type="term" value="F:isoleucine-tRNA ligase activity"/>
    <property type="evidence" value="ECO:0007669"/>
    <property type="project" value="UniProtKB-UniRule"/>
</dbReference>
<dbReference type="EMBL" id="ACRN01000002">
    <property type="protein sequence ID" value="EHM89224.1"/>
    <property type="molecule type" value="Genomic_DNA"/>
</dbReference>
<evidence type="ECO:0000256" key="5">
    <source>
        <dbReference type="ARBA" id="ARBA00022490"/>
    </source>
</evidence>
<dbReference type="NCBIfam" id="TIGR00392">
    <property type="entry name" value="ileS"/>
    <property type="match status" value="1"/>
</dbReference>
<dbReference type="FunFam" id="3.40.50.620:FF:000075">
    <property type="entry name" value="Isoleucine--tRNA ligase"/>
    <property type="match status" value="1"/>
</dbReference>
<dbReference type="Gene3D" id="3.40.50.620">
    <property type="entry name" value="HUPs"/>
    <property type="match status" value="2"/>
</dbReference>
<dbReference type="Pfam" id="PF19302">
    <property type="entry name" value="DUF5915"/>
    <property type="match status" value="1"/>
</dbReference>
<comment type="similarity">
    <text evidence="3 15">Belongs to the class-I aminoacyl-tRNA synthetase family. IleS type 2 subfamily.</text>
</comment>
<dbReference type="RefSeq" id="WP_005985459.1">
    <property type="nucleotide sequence ID" value="NZ_JH470338.1"/>
</dbReference>
<keyword evidence="9 15" id="KW-0862">Zinc</keyword>
<evidence type="ECO:0000256" key="9">
    <source>
        <dbReference type="ARBA" id="ARBA00022833"/>
    </source>
</evidence>
<feature type="domain" description="Aminoacyl-tRNA synthetase class Ia" evidence="16">
    <location>
        <begin position="34"/>
        <end position="693"/>
    </location>
</feature>
<dbReference type="GO" id="GO:0002161">
    <property type="term" value="F:aminoacyl-tRNA deacylase activity"/>
    <property type="evidence" value="ECO:0007669"/>
    <property type="project" value="InterPro"/>
</dbReference>
<comment type="catalytic activity">
    <reaction evidence="14 15">
        <text>tRNA(Ile) + L-isoleucine + ATP = L-isoleucyl-tRNA(Ile) + AMP + diphosphate</text>
        <dbReference type="Rhea" id="RHEA:11060"/>
        <dbReference type="Rhea" id="RHEA-COMP:9666"/>
        <dbReference type="Rhea" id="RHEA-COMP:9695"/>
        <dbReference type="ChEBI" id="CHEBI:30616"/>
        <dbReference type="ChEBI" id="CHEBI:33019"/>
        <dbReference type="ChEBI" id="CHEBI:58045"/>
        <dbReference type="ChEBI" id="CHEBI:78442"/>
        <dbReference type="ChEBI" id="CHEBI:78528"/>
        <dbReference type="ChEBI" id="CHEBI:456215"/>
        <dbReference type="EC" id="6.1.1.5"/>
    </reaction>
</comment>
<dbReference type="CDD" id="cd00818">
    <property type="entry name" value="IleRS_core"/>
    <property type="match status" value="1"/>
</dbReference>
<dbReference type="Gene3D" id="1.10.730.10">
    <property type="entry name" value="Isoleucyl-tRNA Synthetase, Domain 1"/>
    <property type="match status" value="1"/>
</dbReference>
<evidence type="ECO:0000256" key="4">
    <source>
        <dbReference type="ARBA" id="ARBA00011245"/>
    </source>
</evidence>
<dbReference type="SUPFAM" id="SSF52374">
    <property type="entry name" value="Nucleotidylyl transferase"/>
    <property type="match status" value="1"/>
</dbReference>